<dbReference type="Proteomes" id="UP000034680">
    <property type="component" value="Unassembled WGS sequence"/>
</dbReference>
<dbReference type="OrthoDB" id="3890746at2759"/>
<comment type="caution">
    <text evidence="2">The sequence shown here is derived from an EMBL/GenBank/DDBJ whole genome shotgun (WGS) entry which is preliminary data.</text>
</comment>
<protein>
    <submittedName>
        <fullName evidence="2">Uncharacterized protein</fullName>
    </submittedName>
</protein>
<proteinExistence type="predicted"/>
<sequence length="223" mass="23962">MASSSLKHEASSSTFEVDSQDDLYLERQTRTFRMIDAVRISITALALLCGITIMGLSADAIRVYNTTRLEGSPLLSVWPDSFDMQPTVALVAGSSLVVLASIAALLCSKVPRLRNNTPVHTPVMFAAPVVGFVAALVAVVVFYAINASETTDSLLSWTCRWRSVHMGQAPYFGTLCGQSWASVYLAVILVPLEAMALCAAGWQLKVDKHVAAYAHARKGSPVA</sequence>
<keyword evidence="1" id="KW-1133">Transmembrane helix</keyword>
<feature type="transmembrane region" description="Helical" evidence="1">
    <location>
        <begin position="84"/>
        <end position="107"/>
    </location>
</feature>
<evidence type="ECO:0000313" key="2">
    <source>
        <dbReference type="EMBL" id="KKY39349.1"/>
    </source>
</evidence>
<dbReference type="AlphaFoldDB" id="A0A0G2FZT7"/>
<name>A0A0G2FZT7_9PEZI</name>
<keyword evidence="1" id="KW-0812">Transmembrane</keyword>
<feature type="transmembrane region" description="Helical" evidence="1">
    <location>
        <begin position="181"/>
        <end position="202"/>
    </location>
</feature>
<gene>
    <name evidence="2" type="ORF">UCDDA912_g00560</name>
</gene>
<feature type="transmembrane region" description="Helical" evidence="1">
    <location>
        <begin position="119"/>
        <end position="145"/>
    </location>
</feature>
<keyword evidence="1" id="KW-0472">Membrane</keyword>
<feature type="transmembrane region" description="Helical" evidence="1">
    <location>
        <begin position="37"/>
        <end position="64"/>
    </location>
</feature>
<evidence type="ECO:0000256" key="1">
    <source>
        <dbReference type="SAM" id="Phobius"/>
    </source>
</evidence>
<accession>A0A0G2FZT7</accession>
<reference evidence="2 3" key="2">
    <citation type="submission" date="2015-05" db="EMBL/GenBank/DDBJ databases">
        <authorList>
            <person name="Morales-Cruz A."/>
            <person name="Amrine K.C."/>
            <person name="Cantu D."/>
        </authorList>
    </citation>
    <scope>NUCLEOTIDE SEQUENCE [LARGE SCALE GENOMIC DNA]</scope>
    <source>
        <strain evidence="2">DA912</strain>
    </source>
</reference>
<keyword evidence="3" id="KW-1185">Reference proteome</keyword>
<organism evidence="2 3">
    <name type="scientific">Diaporthe ampelina</name>
    <dbReference type="NCBI Taxonomy" id="1214573"/>
    <lineage>
        <taxon>Eukaryota</taxon>
        <taxon>Fungi</taxon>
        <taxon>Dikarya</taxon>
        <taxon>Ascomycota</taxon>
        <taxon>Pezizomycotina</taxon>
        <taxon>Sordariomycetes</taxon>
        <taxon>Sordariomycetidae</taxon>
        <taxon>Diaporthales</taxon>
        <taxon>Diaporthaceae</taxon>
        <taxon>Diaporthe</taxon>
    </lineage>
</organism>
<reference evidence="2 3" key="1">
    <citation type="submission" date="2015-05" db="EMBL/GenBank/DDBJ databases">
        <title>Distinctive expansion of gene families associated with plant cell wall degradation and secondary metabolism in the genomes of grapevine trunk pathogens.</title>
        <authorList>
            <person name="Lawrence D.P."/>
            <person name="Travadon R."/>
            <person name="Rolshausen P.E."/>
            <person name="Baumgartner K."/>
        </authorList>
    </citation>
    <scope>NUCLEOTIDE SEQUENCE [LARGE SCALE GENOMIC DNA]</scope>
    <source>
        <strain evidence="2">DA912</strain>
    </source>
</reference>
<dbReference type="EMBL" id="LCUC01000020">
    <property type="protein sequence ID" value="KKY39349.1"/>
    <property type="molecule type" value="Genomic_DNA"/>
</dbReference>
<evidence type="ECO:0000313" key="3">
    <source>
        <dbReference type="Proteomes" id="UP000034680"/>
    </source>
</evidence>